<keyword evidence="10 11" id="KW-0472">Membrane</keyword>
<feature type="transmembrane region" description="Helical" evidence="11">
    <location>
        <begin position="12"/>
        <end position="34"/>
    </location>
</feature>
<comment type="similarity">
    <text evidence="2">Belongs to the YajC family.</text>
</comment>
<dbReference type="PANTHER" id="PTHR33909:SF1">
    <property type="entry name" value="SEC TRANSLOCON ACCESSORY COMPLEX SUBUNIT YAJC"/>
    <property type="match status" value="1"/>
</dbReference>
<dbReference type="GO" id="GO:0015031">
    <property type="term" value="P:protein transport"/>
    <property type="evidence" value="ECO:0007669"/>
    <property type="project" value="UniProtKB-KW"/>
</dbReference>
<dbReference type="Pfam" id="PF02699">
    <property type="entry name" value="YajC"/>
    <property type="match status" value="1"/>
</dbReference>
<keyword evidence="4" id="KW-0813">Transport</keyword>
<dbReference type="InterPro" id="IPR003849">
    <property type="entry name" value="Preprotein_translocase_YajC"/>
</dbReference>
<evidence type="ECO:0000256" key="10">
    <source>
        <dbReference type="ARBA" id="ARBA00023136"/>
    </source>
</evidence>
<sequence>MNTFILLASQQGAQGGSGMFLIFMVAIFVIMWFFMIRPQQKRQKEIRKFQNSLQEGTNVVTGGGIYGVVKKIDLTTNIVDIEISKGVVIRVDKNYVFADVASNMGAANVQNK</sequence>
<keyword evidence="8 11" id="KW-1133">Transmembrane helix</keyword>
<dbReference type="EMBL" id="JACJJG010000007">
    <property type="protein sequence ID" value="MBM6672840.1"/>
    <property type="molecule type" value="Genomic_DNA"/>
</dbReference>
<organism evidence="12 13">
    <name type="scientific">Marseilla massiliensis</name>
    <dbReference type="NCBI Taxonomy" id="1841864"/>
    <lineage>
        <taxon>Bacteria</taxon>
        <taxon>Pseudomonadati</taxon>
        <taxon>Bacteroidota</taxon>
        <taxon>Bacteroidia</taxon>
        <taxon>Bacteroidales</taxon>
        <taxon>Prevotellaceae</taxon>
        <taxon>Marseilla</taxon>
    </lineage>
</organism>
<keyword evidence="7" id="KW-0653">Protein transport</keyword>
<evidence type="ECO:0000256" key="4">
    <source>
        <dbReference type="ARBA" id="ARBA00022448"/>
    </source>
</evidence>
<protein>
    <recommendedName>
        <fullName evidence="3">Sec translocon accessory complex subunit YajC</fullName>
    </recommendedName>
</protein>
<evidence type="ECO:0000256" key="8">
    <source>
        <dbReference type="ARBA" id="ARBA00022989"/>
    </source>
</evidence>
<evidence type="ECO:0000256" key="5">
    <source>
        <dbReference type="ARBA" id="ARBA00022475"/>
    </source>
</evidence>
<dbReference type="GO" id="GO:0005886">
    <property type="term" value="C:plasma membrane"/>
    <property type="evidence" value="ECO:0007669"/>
    <property type="project" value="UniProtKB-SubCell"/>
</dbReference>
<evidence type="ECO:0000256" key="11">
    <source>
        <dbReference type="SAM" id="Phobius"/>
    </source>
</evidence>
<keyword evidence="13" id="KW-1185">Reference proteome</keyword>
<name>A0A938WTB8_9BACT</name>
<reference evidence="12" key="2">
    <citation type="journal article" date="2021" name="Sci. Rep.">
        <title>The distribution of antibiotic resistance genes in chicken gut microbiota commensals.</title>
        <authorList>
            <person name="Juricova H."/>
            <person name="Matiasovicova J."/>
            <person name="Kubasova T."/>
            <person name="Cejkova D."/>
            <person name="Rychlik I."/>
        </authorList>
    </citation>
    <scope>NUCLEOTIDE SEQUENCE</scope>
    <source>
        <strain evidence="12">An824</strain>
    </source>
</reference>
<accession>A0A938WTB8</accession>
<reference evidence="12" key="1">
    <citation type="submission" date="2020-08" db="EMBL/GenBank/DDBJ databases">
        <authorList>
            <person name="Cejkova D."/>
            <person name="Kubasova T."/>
            <person name="Jahodarova E."/>
            <person name="Rychlik I."/>
        </authorList>
    </citation>
    <scope>NUCLEOTIDE SEQUENCE</scope>
    <source>
        <strain evidence="12">An824</strain>
    </source>
</reference>
<dbReference type="Proteomes" id="UP000706891">
    <property type="component" value="Unassembled WGS sequence"/>
</dbReference>
<keyword evidence="5" id="KW-1003">Cell membrane</keyword>
<dbReference type="PRINTS" id="PR01853">
    <property type="entry name" value="YAJCTRNLCASE"/>
</dbReference>
<gene>
    <name evidence="12" type="primary">yajC</name>
    <name evidence="12" type="ORF">H6A34_02955</name>
</gene>
<dbReference type="NCBIfam" id="TIGR00739">
    <property type="entry name" value="yajC"/>
    <property type="match status" value="1"/>
</dbReference>
<comment type="caution">
    <text evidence="12">The sequence shown here is derived from an EMBL/GenBank/DDBJ whole genome shotgun (WGS) entry which is preliminary data.</text>
</comment>
<evidence type="ECO:0000256" key="6">
    <source>
        <dbReference type="ARBA" id="ARBA00022692"/>
    </source>
</evidence>
<proteinExistence type="inferred from homology"/>
<dbReference type="RefSeq" id="WP_205103350.1">
    <property type="nucleotide sequence ID" value="NZ_JACJJG010000007.1"/>
</dbReference>
<keyword evidence="6 11" id="KW-0812">Transmembrane</keyword>
<comment type="subcellular location">
    <subcellularLocation>
        <location evidence="1">Cell membrane</location>
        <topology evidence="1">Single-pass membrane protein</topology>
    </subcellularLocation>
</comment>
<evidence type="ECO:0000313" key="13">
    <source>
        <dbReference type="Proteomes" id="UP000706891"/>
    </source>
</evidence>
<dbReference type="PANTHER" id="PTHR33909">
    <property type="entry name" value="SEC TRANSLOCON ACCESSORY COMPLEX SUBUNIT YAJC"/>
    <property type="match status" value="1"/>
</dbReference>
<evidence type="ECO:0000256" key="2">
    <source>
        <dbReference type="ARBA" id="ARBA00006742"/>
    </source>
</evidence>
<evidence type="ECO:0000313" key="12">
    <source>
        <dbReference type="EMBL" id="MBM6672840.1"/>
    </source>
</evidence>
<dbReference type="SMART" id="SM01323">
    <property type="entry name" value="YajC"/>
    <property type="match status" value="1"/>
</dbReference>
<evidence type="ECO:0000256" key="3">
    <source>
        <dbReference type="ARBA" id="ARBA00014962"/>
    </source>
</evidence>
<evidence type="ECO:0000256" key="9">
    <source>
        <dbReference type="ARBA" id="ARBA00023010"/>
    </source>
</evidence>
<dbReference type="AlphaFoldDB" id="A0A938WTB8"/>
<evidence type="ECO:0000256" key="7">
    <source>
        <dbReference type="ARBA" id="ARBA00022927"/>
    </source>
</evidence>
<keyword evidence="9" id="KW-0811">Translocation</keyword>
<evidence type="ECO:0000256" key="1">
    <source>
        <dbReference type="ARBA" id="ARBA00004162"/>
    </source>
</evidence>